<dbReference type="PANTHER" id="PTHR47371">
    <property type="entry name" value="LIPOTEICHOIC ACID SYNTHASE"/>
    <property type="match status" value="1"/>
</dbReference>
<evidence type="ECO:0000256" key="2">
    <source>
        <dbReference type="ARBA" id="ARBA00022475"/>
    </source>
</evidence>
<dbReference type="Pfam" id="PF00884">
    <property type="entry name" value="Sulfatase"/>
    <property type="match status" value="1"/>
</dbReference>
<evidence type="ECO:0000256" key="1">
    <source>
        <dbReference type="ARBA" id="ARBA00004651"/>
    </source>
</evidence>
<dbReference type="SUPFAM" id="SSF53649">
    <property type="entry name" value="Alkaline phosphatase-like"/>
    <property type="match status" value="1"/>
</dbReference>
<gene>
    <name evidence="8" type="ORF">OD750_009085</name>
</gene>
<evidence type="ECO:0000256" key="4">
    <source>
        <dbReference type="ARBA" id="ARBA00022989"/>
    </source>
</evidence>
<sequence>MTREPSTASIEIPRDFAGVVALAVATAALAALLIDPALASVDLAPLERLRLAMLNGLPVATLAVALAALTGRALASAAASLALYAALAAAGAIKLEQLGLPLLPADFRFLSAGGGAALFWNYVEMAHIAAPLAFAVLALLALVVEPRHARPVPAARAGLGFAAIVAAVTLASGARAWRDVYDGWGSGFEPWSPAETVARLGVTPTLLMYHWELSRPDRRPPDRDRVLEFIAEHADAFNRSAAIEGDGALPDIVVVQSESFFDPARLTDISERSTLPNFRRLAQRGWSGDMRVPTYGGGTIRTEFEFLSGVPLAAFPGVEYPYFELVDAPMPGLMRTLAEQGYRTSVLHPNEAAFWNRRDALARLGAERFLALPAFAQAAKDGLFVADAALTDRVIAELADDGPPQFLFAISMEAHGPYEFSPGLDADALAAIELPDYLDEHGARTLRHYLYHLANADRELGRLADVVLRRARPTVLLFYGDHLPGLHSSFAQIGFMDSLAPRAQPVPWLIVDNRRDAPRREDTASWMLPAVLLEAAQVPADAYLALVGALRRTPQALVPEGAAAPEPRFAELARLRVRDEFDADAFSAALAAMPVDALPADAAALDPAPDEAAATN</sequence>
<organism evidence="8 9">
    <name type="scientific">Tahibacter soli</name>
    <dbReference type="NCBI Taxonomy" id="2983605"/>
    <lineage>
        <taxon>Bacteria</taxon>
        <taxon>Pseudomonadati</taxon>
        <taxon>Pseudomonadota</taxon>
        <taxon>Gammaproteobacteria</taxon>
        <taxon>Lysobacterales</taxon>
        <taxon>Rhodanobacteraceae</taxon>
        <taxon>Tahibacter</taxon>
    </lineage>
</organism>
<feature type="transmembrane region" description="Helical" evidence="6">
    <location>
        <begin position="75"/>
        <end position="93"/>
    </location>
</feature>
<dbReference type="CDD" id="cd16015">
    <property type="entry name" value="LTA_synthase"/>
    <property type="match status" value="1"/>
</dbReference>
<feature type="transmembrane region" description="Helical" evidence="6">
    <location>
        <begin position="51"/>
        <end position="69"/>
    </location>
</feature>
<evidence type="ECO:0000256" key="3">
    <source>
        <dbReference type="ARBA" id="ARBA00022692"/>
    </source>
</evidence>
<dbReference type="PANTHER" id="PTHR47371:SF3">
    <property type="entry name" value="PHOSPHOGLYCEROL TRANSFERASE I"/>
    <property type="match status" value="1"/>
</dbReference>
<evidence type="ECO:0000256" key="6">
    <source>
        <dbReference type="SAM" id="Phobius"/>
    </source>
</evidence>
<dbReference type="InterPro" id="IPR000917">
    <property type="entry name" value="Sulfatase_N"/>
</dbReference>
<feature type="transmembrane region" description="Helical" evidence="6">
    <location>
        <begin position="157"/>
        <end position="177"/>
    </location>
</feature>
<feature type="transmembrane region" description="Helical" evidence="6">
    <location>
        <begin position="128"/>
        <end position="145"/>
    </location>
</feature>
<evidence type="ECO:0000256" key="5">
    <source>
        <dbReference type="ARBA" id="ARBA00023136"/>
    </source>
</evidence>
<evidence type="ECO:0000259" key="7">
    <source>
        <dbReference type="Pfam" id="PF00884"/>
    </source>
</evidence>
<dbReference type="InterPro" id="IPR017850">
    <property type="entry name" value="Alkaline_phosphatase_core_sf"/>
</dbReference>
<dbReference type="Gene3D" id="3.40.720.10">
    <property type="entry name" value="Alkaline Phosphatase, subunit A"/>
    <property type="match status" value="1"/>
</dbReference>
<keyword evidence="3 6" id="KW-0812">Transmembrane</keyword>
<dbReference type="Proteomes" id="UP001139971">
    <property type="component" value="Unassembled WGS sequence"/>
</dbReference>
<keyword evidence="4 6" id="KW-1133">Transmembrane helix</keyword>
<dbReference type="AlphaFoldDB" id="A0A9X3YK48"/>
<keyword evidence="2" id="KW-1003">Cell membrane</keyword>
<dbReference type="GO" id="GO:0005886">
    <property type="term" value="C:plasma membrane"/>
    <property type="evidence" value="ECO:0007669"/>
    <property type="project" value="UniProtKB-SubCell"/>
</dbReference>
<keyword evidence="9" id="KW-1185">Reference proteome</keyword>
<feature type="domain" description="Sulfatase N-terminal" evidence="7">
    <location>
        <begin position="250"/>
        <end position="513"/>
    </location>
</feature>
<protein>
    <submittedName>
        <fullName evidence="8">LTA synthase family protein</fullName>
    </submittedName>
</protein>
<comment type="subcellular location">
    <subcellularLocation>
        <location evidence="1">Cell membrane</location>
        <topology evidence="1">Multi-pass membrane protein</topology>
    </subcellularLocation>
</comment>
<evidence type="ECO:0000313" key="8">
    <source>
        <dbReference type="EMBL" id="MDC8012700.1"/>
    </source>
</evidence>
<reference evidence="8" key="1">
    <citation type="submission" date="2023-02" db="EMBL/GenBank/DDBJ databases">
        <title>Tahibacter soli sp. nov. isolated from soil.</title>
        <authorList>
            <person name="Baek J.H."/>
            <person name="Lee J.K."/>
            <person name="Choi D.G."/>
            <person name="Jeon C.O."/>
        </authorList>
    </citation>
    <scope>NUCLEOTIDE SEQUENCE</scope>
    <source>
        <strain evidence="8">BL</strain>
    </source>
</reference>
<keyword evidence="5 6" id="KW-0472">Membrane</keyword>
<feature type="transmembrane region" description="Helical" evidence="6">
    <location>
        <begin position="16"/>
        <end position="39"/>
    </location>
</feature>
<comment type="caution">
    <text evidence="8">The sequence shown here is derived from an EMBL/GenBank/DDBJ whole genome shotgun (WGS) entry which is preliminary data.</text>
</comment>
<dbReference type="RefSeq" id="WP_263544967.1">
    <property type="nucleotide sequence ID" value="NZ_JAOVZO020000014.1"/>
</dbReference>
<dbReference type="InterPro" id="IPR050448">
    <property type="entry name" value="OpgB/LTA_synthase_biosynth"/>
</dbReference>
<name>A0A9X3YK48_9GAMM</name>
<dbReference type="EMBL" id="JAOVZO020000014">
    <property type="protein sequence ID" value="MDC8012700.1"/>
    <property type="molecule type" value="Genomic_DNA"/>
</dbReference>
<proteinExistence type="predicted"/>
<accession>A0A9X3YK48</accession>
<evidence type="ECO:0000313" key="9">
    <source>
        <dbReference type="Proteomes" id="UP001139971"/>
    </source>
</evidence>